<sequence length="88" mass="10580">MREQMLVTKTPPPRPTANDPSTRRQEMLALRENFLVRQRAQMSRYQDLVEHRRKIVPPPCMRRYCLETRVFRLGVSGCDRSMRMLARY</sequence>
<accession>A0A2C5XYD6</accession>
<evidence type="ECO:0000313" key="2">
    <source>
        <dbReference type="EMBL" id="PHH61467.1"/>
    </source>
</evidence>
<dbReference type="EMBL" id="NJET01000103">
    <property type="protein sequence ID" value="PHH61467.1"/>
    <property type="molecule type" value="Genomic_DNA"/>
</dbReference>
<protein>
    <submittedName>
        <fullName evidence="2">Uncharacterized protein</fullName>
    </submittedName>
</protein>
<feature type="region of interest" description="Disordered" evidence="1">
    <location>
        <begin position="1"/>
        <end position="23"/>
    </location>
</feature>
<reference evidence="2 3" key="1">
    <citation type="submission" date="2017-06" db="EMBL/GenBank/DDBJ databases">
        <title>Ant-infecting Ophiocordyceps genomes reveal a high diversity of potential behavioral manipulation genes and a possible major role for enterotoxins.</title>
        <authorList>
            <person name="De Bekker C."/>
            <person name="Evans H.C."/>
            <person name="Brachmann A."/>
            <person name="Hughes D.P."/>
        </authorList>
    </citation>
    <scope>NUCLEOTIDE SEQUENCE [LARGE SCALE GENOMIC DNA]</scope>
    <source>
        <strain evidence="2 3">Map64</strain>
    </source>
</reference>
<evidence type="ECO:0000256" key="1">
    <source>
        <dbReference type="SAM" id="MobiDB-lite"/>
    </source>
</evidence>
<keyword evidence="3" id="KW-1185">Reference proteome</keyword>
<comment type="caution">
    <text evidence="2">The sequence shown here is derived from an EMBL/GenBank/DDBJ whole genome shotgun (WGS) entry which is preliminary data.</text>
</comment>
<dbReference type="Proteomes" id="UP000226192">
    <property type="component" value="Unassembled WGS sequence"/>
</dbReference>
<proteinExistence type="predicted"/>
<organism evidence="2 3">
    <name type="scientific">Ophiocordyceps australis</name>
    <dbReference type="NCBI Taxonomy" id="1399860"/>
    <lineage>
        <taxon>Eukaryota</taxon>
        <taxon>Fungi</taxon>
        <taxon>Dikarya</taxon>
        <taxon>Ascomycota</taxon>
        <taxon>Pezizomycotina</taxon>
        <taxon>Sordariomycetes</taxon>
        <taxon>Hypocreomycetidae</taxon>
        <taxon>Hypocreales</taxon>
        <taxon>Ophiocordycipitaceae</taxon>
        <taxon>Ophiocordyceps</taxon>
    </lineage>
</organism>
<evidence type="ECO:0000313" key="3">
    <source>
        <dbReference type="Proteomes" id="UP000226192"/>
    </source>
</evidence>
<gene>
    <name evidence="2" type="ORF">CDD81_375</name>
</gene>
<name>A0A2C5XYD6_9HYPO</name>
<dbReference type="AlphaFoldDB" id="A0A2C5XYD6"/>